<accession>A0A9N7PIK3</accession>
<evidence type="ECO:0000256" key="1">
    <source>
        <dbReference type="SAM" id="Phobius"/>
    </source>
</evidence>
<feature type="transmembrane region" description="Helical" evidence="1">
    <location>
        <begin position="80"/>
        <end position="99"/>
    </location>
</feature>
<proteinExistence type="predicted"/>
<reference evidence="2 4" key="1">
    <citation type="submission" date="2017-09" db="EMBL/GenBank/DDBJ databases">
        <authorList>
            <person name="Thomas P."/>
            <person name="Seyboldt C."/>
        </authorList>
    </citation>
    <scope>NUCLEOTIDE SEQUENCE [LARGE SCALE GENOMIC DNA]</scope>
    <source>
        <strain evidence="2 4">DSM 7534</strain>
    </source>
</reference>
<evidence type="ECO:0000313" key="3">
    <source>
        <dbReference type="EMBL" id="USS00360.1"/>
    </source>
</evidence>
<dbReference type="EMBL" id="CP023671">
    <property type="protein sequence ID" value="AYE33795.1"/>
    <property type="molecule type" value="Genomic_DNA"/>
</dbReference>
<dbReference type="GeneID" id="303559956"/>
<dbReference type="Proteomes" id="UP001055437">
    <property type="component" value="Chromosome"/>
</dbReference>
<feature type="transmembrane region" description="Helical" evidence="1">
    <location>
        <begin position="52"/>
        <end position="74"/>
    </location>
</feature>
<keyword evidence="1" id="KW-1133">Transmembrane helix</keyword>
<evidence type="ECO:0000313" key="2">
    <source>
        <dbReference type="EMBL" id="AYE33795.1"/>
    </source>
</evidence>
<dbReference type="AlphaFoldDB" id="A0A9N7PIK3"/>
<gene>
    <name evidence="2" type="ORF">CP523_04560</name>
    <name evidence="3" type="ORF">NH397_12815</name>
</gene>
<dbReference type="KEGG" id="csep:CP523_04560"/>
<feature type="transmembrane region" description="Helical" evidence="1">
    <location>
        <begin position="6"/>
        <end position="31"/>
    </location>
</feature>
<evidence type="ECO:0000313" key="4">
    <source>
        <dbReference type="Proteomes" id="UP000280586"/>
    </source>
</evidence>
<keyword evidence="1" id="KW-0812">Transmembrane</keyword>
<keyword evidence="1" id="KW-0472">Membrane</keyword>
<name>A0A9N7PIK3_CLOSE</name>
<dbReference type="Proteomes" id="UP000280586">
    <property type="component" value="Chromosome"/>
</dbReference>
<sequence>MKPADLTGILVFAFLVGGILTFLGSIIKFFNAGDILNFFDESKHDKDKVSKIVGKDLLTIGVSVIIIAIIGIFINEKYYNFIMISQAAIVILGLVITIYHQFFKCKKDN</sequence>
<protein>
    <submittedName>
        <fullName evidence="2">DUF3784 domain-containing protein</fullName>
    </submittedName>
</protein>
<keyword evidence="5" id="KW-1185">Reference proteome</keyword>
<organism evidence="2 4">
    <name type="scientific">Clostridium septicum</name>
    <dbReference type="NCBI Taxonomy" id="1504"/>
    <lineage>
        <taxon>Bacteria</taxon>
        <taxon>Bacillati</taxon>
        <taxon>Bacillota</taxon>
        <taxon>Clostridia</taxon>
        <taxon>Eubacteriales</taxon>
        <taxon>Clostridiaceae</taxon>
        <taxon>Clostridium</taxon>
    </lineage>
</organism>
<reference evidence="3" key="2">
    <citation type="submission" date="2022-06" db="EMBL/GenBank/DDBJ databases">
        <authorList>
            <person name="Holder M.E."/>
            <person name="Ajami N.J."/>
            <person name="Petrosino J.F."/>
        </authorList>
    </citation>
    <scope>NUCLEOTIDE SEQUENCE</scope>
    <source>
        <strain evidence="3">RMA 8861</strain>
    </source>
</reference>
<evidence type="ECO:0000313" key="5">
    <source>
        <dbReference type="Proteomes" id="UP001055437"/>
    </source>
</evidence>
<dbReference type="EMBL" id="CP099799">
    <property type="protein sequence ID" value="USS00360.1"/>
    <property type="molecule type" value="Genomic_DNA"/>
</dbReference>
<dbReference type="RefSeq" id="WP_120140545.1">
    <property type="nucleotide sequence ID" value="NZ_CP023671.1"/>
</dbReference>